<feature type="compositionally biased region" description="Basic and acidic residues" evidence="1">
    <location>
        <begin position="1126"/>
        <end position="1137"/>
    </location>
</feature>
<feature type="region of interest" description="Disordered" evidence="1">
    <location>
        <begin position="1126"/>
        <end position="1155"/>
    </location>
</feature>
<feature type="compositionally biased region" description="Polar residues" evidence="1">
    <location>
        <begin position="516"/>
        <end position="542"/>
    </location>
</feature>
<feature type="compositionally biased region" description="Basic and acidic residues" evidence="1">
    <location>
        <begin position="751"/>
        <end position="764"/>
    </location>
</feature>
<feature type="compositionally biased region" description="Pro residues" evidence="1">
    <location>
        <begin position="387"/>
        <end position="397"/>
    </location>
</feature>
<feature type="compositionally biased region" description="Polar residues" evidence="1">
    <location>
        <begin position="623"/>
        <end position="658"/>
    </location>
</feature>
<keyword evidence="3" id="KW-1185">Reference proteome</keyword>
<feature type="compositionally biased region" description="Low complexity" evidence="1">
    <location>
        <begin position="1090"/>
        <end position="1107"/>
    </location>
</feature>
<feature type="compositionally biased region" description="Low complexity" evidence="1">
    <location>
        <begin position="344"/>
        <end position="359"/>
    </location>
</feature>
<accession>A0AAV4DNK4</accession>
<organism evidence="2 3">
    <name type="scientific">Plakobranchus ocellatus</name>
    <dbReference type="NCBI Taxonomy" id="259542"/>
    <lineage>
        <taxon>Eukaryota</taxon>
        <taxon>Metazoa</taxon>
        <taxon>Spiralia</taxon>
        <taxon>Lophotrochozoa</taxon>
        <taxon>Mollusca</taxon>
        <taxon>Gastropoda</taxon>
        <taxon>Heterobranchia</taxon>
        <taxon>Euthyneura</taxon>
        <taxon>Panpulmonata</taxon>
        <taxon>Sacoglossa</taxon>
        <taxon>Placobranchoidea</taxon>
        <taxon>Plakobranchidae</taxon>
        <taxon>Plakobranchus</taxon>
    </lineage>
</organism>
<feature type="region of interest" description="Disordered" evidence="1">
    <location>
        <begin position="1"/>
        <end position="196"/>
    </location>
</feature>
<sequence length="1379" mass="148064">MELPIVHEIARSAKKPSVSPRSFTKQAAPPPPTTTPAANAVGTPGSRGGKVKLTTQVIHSARTNEAAPSKSISSSVKTTSVQSSRGSTPPSSASAPATKMSMKTTTKQPTSHFLKLATVRNSSGPKPKLPTKPSALKDSSRKPGSVTEIATPIPTTATASIDSPAITVSKPPVSGPIERKSSAFATSPDPLDQEKRTWFKPRCGDAKSPVQIAANRETSLHARLPSTDSGIQADSGFDSLSRYKGQSFLSDSSGTYDSIVGSDDVVSSFCVSPSSSSDTLVNDAGTGSRHVITDKTFNSHAMKKEHCQNEMNSIILRKANMATSGNSNTSGLNSDTQFGQGNGDANDTDSTSSTSLANSIQTTSSSPGHGRMMKSQTKRPFAAPRPVSSPPPVPSSAPPMSASTVASSEPATRRVTRSRPGMPPPAWRHSACLPSRTSDLHESGKDSPDSLSSSATLPRRISSKIFSQGTIKTLRSTSLENFGKIIGDALSPSKKHNITSQLSSTPASSKAIAENLASSQESTALPETTTRTCNAKSLTYMNVSPPPPPSLSSTSLSSSHSLQASQSPSAKITDSSPTYDTTRISKSSSNSSNTPKLHPSIKTFTSDGGVCVTFGKTPVDVFSPSSNITQKMAGSTKTDLEASNDSSRNCHSAISQDNKAGDTGKDKTTFSLHHAQGQGPLKKNDLSKGVSRQGKGESNVALTRPLRVVAPPGRLGVRAFQPPTTLSPKFQDFESSKSAIQGSRGAQFLKAAKDQDPSKTKMSSEQRMVSTQQSDCQEQQKYLQQSTKDQENYTDKPILPSAKPGSQTELSQQPLHQNQQPQQKTTTVKPTAAPRTHVTSSNTSTKNTNTTAPIYKPPNNNDNNQSFITANQSDSKSTPKIAAGSDPISSPTLIMTHSNLNSSSKSTSPGNKIDIKSNTSSPSKPTPMQRNAVTNRFEIPVTHVQKSEENSMRTLKKNSLTSGETLSPSTQILHRTTQINTNNSTSRRPVSSSFPRSSSPLSTSPSSYSSTLPKHSFGKRDMKSPFRTHLTPNYNTSGEKQKEAIYENVRTRIRESLRFDDASSRFKHADLILKESDELIKEAVEMLNNSSFPSSLSSATSSTSPTTQKFFSTPLSSFWRKDKYRYSSSPEGKECGKDLSAPTATSPSSPSSPNITITVERVSSQEEADCHKKEKFSSATSECEKNLENSRLTKEDKRYSIPIYDVKSGNFYSNTKNGTVIINNGNIDSKQEGEVTHQSKADVPWSERKARMDTALSWLKAELASLRDMDNTLIVQFKRCQDTIETLKTQRDVWEGLSEEGDEGEYWDDYEINEFNKKYLDSPGGSSCSQMSPGSRNSSLYDVTSASAPRLALPGERRGSLAEILNCSNGVTQNVEATL</sequence>
<feature type="compositionally biased region" description="Low complexity" evidence="1">
    <location>
        <begin position="984"/>
        <end position="1013"/>
    </location>
</feature>
<feature type="region of interest" description="Disordered" evidence="1">
    <location>
        <begin position="324"/>
        <end position="456"/>
    </location>
</feature>
<feature type="compositionally biased region" description="Polar residues" evidence="1">
    <location>
        <begin position="858"/>
        <end position="878"/>
    </location>
</feature>
<proteinExistence type="predicted"/>
<feature type="region of interest" description="Disordered" evidence="1">
    <location>
        <begin position="1090"/>
        <end position="1109"/>
    </location>
</feature>
<name>A0AAV4DNK4_9GAST</name>
<feature type="compositionally biased region" description="Polar residues" evidence="1">
    <location>
        <begin position="957"/>
        <end position="983"/>
    </location>
</feature>
<feature type="compositionally biased region" description="Basic and acidic residues" evidence="1">
    <location>
        <begin position="659"/>
        <end position="668"/>
    </location>
</feature>
<feature type="compositionally biased region" description="Basic and acidic residues" evidence="1">
    <location>
        <begin position="438"/>
        <end position="448"/>
    </location>
</feature>
<feature type="compositionally biased region" description="Low complexity" evidence="1">
    <location>
        <begin position="69"/>
        <end position="103"/>
    </location>
</feature>
<feature type="compositionally biased region" description="Polar residues" evidence="1">
    <location>
        <begin position="498"/>
        <end position="508"/>
    </location>
</feature>
<feature type="region of interest" description="Disordered" evidence="1">
    <location>
        <begin position="622"/>
        <end position="1036"/>
    </location>
</feature>
<protein>
    <submittedName>
        <fullName evidence="2">Uncharacterized protein</fullName>
    </submittedName>
</protein>
<feature type="compositionally biased region" description="Low complexity" evidence="1">
    <location>
        <begin position="551"/>
        <end position="569"/>
    </location>
</feature>
<feature type="compositionally biased region" description="Polar residues" evidence="1">
    <location>
        <begin position="765"/>
        <end position="787"/>
    </location>
</feature>
<gene>
    <name evidence="2" type="ORF">PoB_007224400</name>
</gene>
<feature type="region of interest" description="Disordered" evidence="1">
    <location>
        <begin position="489"/>
        <end position="600"/>
    </location>
</feature>
<evidence type="ECO:0000256" key="1">
    <source>
        <dbReference type="SAM" id="MobiDB-lite"/>
    </source>
</evidence>
<evidence type="ECO:0000313" key="3">
    <source>
        <dbReference type="Proteomes" id="UP000735302"/>
    </source>
</evidence>
<feature type="compositionally biased region" description="Low complexity" evidence="1">
    <location>
        <begin position="149"/>
        <end position="159"/>
    </location>
</feature>
<feature type="compositionally biased region" description="Polar residues" evidence="1">
    <location>
        <begin position="53"/>
        <end position="63"/>
    </location>
</feature>
<reference evidence="2 3" key="1">
    <citation type="journal article" date="2021" name="Elife">
        <title>Chloroplast acquisition without the gene transfer in kleptoplastic sea slugs, Plakobranchus ocellatus.</title>
        <authorList>
            <person name="Maeda T."/>
            <person name="Takahashi S."/>
            <person name="Yoshida T."/>
            <person name="Shimamura S."/>
            <person name="Takaki Y."/>
            <person name="Nagai Y."/>
            <person name="Toyoda A."/>
            <person name="Suzuki Y."/>
            <person name="Arimoto A."/>
            <person name="Ishii H."/>
            <person name="Satoh N."/>
            <person name="Nishiyama T."/>
            <person name="Hasebe M."/>
            <person name="Maruyama T."/>
            <person name="Minagawa J."/>
            <person name="Obokata J."/>
            <person name="Shigenobu S."/>
        </authorList>
    </citation>
    <scope>NUCLEOTIDE SEQUENCE [LARGE SCALE GENOMIC DNA]</scope>
</reference>
<feature type="compositionally biased region" description="Low complexity" evidence="1">
    <location>
        <begin position="898"/>
        <end position="927"/>
    </location>
</feature>
<feature type="compositionally biased region" description="Low complexity" evidence="1">
    <location>
        <begin position="324"/>
        <end position="334"/>
    </location>
</feature>
<feature type="compositionally biased region" description="Low complexity" evidence="1">
    <location>
        <begin position="398"/>
        <end position="408"/>
    </location>
</feature>
<evidence type="ECO:0000313" key="2">
    <source>
        <dbReference type="EMBL" id="GFO45739.1"/>
    </source>
</evidence>
<feature type="compositionally biased region" description="Low complexity" evidence="1">
    <location>
        <begin position="812"/>
        <end position="851"/>
    </location>
</feature>
<dbReference type="EMBL" id="BLXT01008064">
    <property type="protein sequence ID" value="GFO45739.1"/>
    <property type="molecule type" value="Genomic_DNA"/>
</dbReference>
<feature type="compositionally biased region" description="Polar residues" evidence="1">
    <location>
        <begin position="570"/>
        <end position="584"/>
    </location>
</feature>
<feature type="compositionally biased region" description="Low complexity" evidence="1">
    <location>
        <begin position="1140"/>
        <end position="1153"/>
    </location>
</feature>
<comment type="caution">
    <text evidence="2">The sequence shown here is derived from an EMBL/GenBank/DDBJ whole genome shotgun (WGS) entry which is preliminary data.</text>
</comment>
<feature type="compositionally biased region" description="Polar residues" evidence="1">
    <location>
        <begin position="887"/>
        <end position="897"/>
    </location>
</feature>
<dbReference type="Proteomes" id="UP000735302">
    <property type="component" value="Unassembled WGS sequence"/>
</dbReference>